<evidence type="ECO:0000256" key="5">
    <source>
        <dbReference type="PROSITE-ProRule" id="PRU00560"/>
    </source>
</evidence>
<reference evidence="7 8" key="1">
    <citation type="submission" date="2021-10" db="EMBL/GenBank/DDBJ databases">
        <title>Anaerobic single-cell dispensing facilitates the cultivation of human gut bacteria.</title>
        <authorList>
            <person name="Afrizal A."/>
        </authorList>
    </citation>
    <scope>NUCLEOTIDE SEQUENCE [LARGE SCALE GENOMIC DNA]</scope>
    <source>
        <strain evidence="7 8">CLA-AA-H246</strain>
    </source>
</reference>
<name>A0ABS8ET93_9FIRM</name>
<keyword evidence="3 5" id="KW-0347">Helicase</keyword>
<keyword evidence="2 5" id="KW-0378">Hydrolase</keyword>
<feature type="binding site" evidence="5">
    <location>
        <begin position="218"/>
        <end position="225"/>
    </location>
    <ligand>
        <name>ATP</name>
        <dbReference type="ChEBI" id="CHEBI:30616"/>
    </ligand>
</feature>
<dbReference type="RefSeq" id="WP_248834865.1">
    <property type="nucleotide sequence ID" value="NZ_JAJEQE010000008.1"/>
</dbReference>
<keyword evidence="8" id="KW-1185">Reference proteome</keyword>
<keyword evidence="4 5" id="KW-0067">ATP-binding</keyword>
<dbReference type="Pfam" id="PF00580">
    <property type="entry name" value="UvrD-helicase"/>
    <property type="match status" value="1"/>
</dbReference>
<gene>
    <name evidence="7" type="ORF">LKD42_03960</name>
</gene>
<evidence type="ECO:0000313" key="7">
    <source>
        <dbReference type="EMBL" id="MCC2148411.1"/>
    </source>
</evidence>
<protein>
    <submittedName>
        <fullName evidence="7">AAA family ATPase</fullName>
    </submittedName>
</protein>
<dbReference type="PANTHER" id="PTHR11070">
    <property type="entry name" value="UVRD / RECB / PCRA DNA HELICASE FAMILY MEMBER"/>
    <property type="match status" value="1"/>
</dbReference>
<dbReference type="Gene3D" id="3.40.50.300">
    <property type="entry name" value="P-loop containing nucleotide triphosphate hydrolases"/>
    <property type="match status" value="2"/>
</dbReference>
<evidence type="ECO:0000259" key="6">
    <source>
        <dbReference type="PROSITE" id="PS51198"/>
    </source>
</evidence>
<dbReference type="SUPFAM" id="SSF52540">
    <property type="entry name" value="P-loop containing nucleoside triphosphate hydrolases"/>
    <property type="match status" value="1"/>
</dbReference>
<sequence>MDSREYLNYVLDKLQERIRKLDDAILHGQKEIENMHEYYWENYTEMDQYGYEDFDNQQALLGQVNANKEKLDLRRRFKKMLDSPFFGRVDFIYDGEEEAETFYIGIGNFSKESGRLPLVYDWRAPVSSLFYDYDKGEAYYDAPAGRMEGEVLSKWQYKIRGGKMIYAFESDVKIDDEVLKQELGSHGDVKLKNIIKTIQKEQNAIIRNTQDRILAIQGVAGSGKTSVALHRIAYLLYHDRENLKSSNVLVLSPNGVFSDYISHILPELGEENIREMSFDMFAYRELRDTVSDCEDRCDQIEKELLDEKYAESCRKKQSIDFVLQLNEFVLGLEDRLMRFSDLKYKGMTKSERQLTEMFYYRFPDIPLLERMQAVMDYVVDEYETLIGRDLGDDEIEIVRGKFMKMYRSTDLYVLYNWFLKEYGYETLPQVSYEKRFLKYEDVYPMLYLKYLLKSRRMDRNIRHLVIDEMQDYSYMQYLILDKMFSCKMTILGDKAQTMEEKTRDVLSFLPRVFGRGIRKINMNKSYRNTMEIASYANSISDVSDMELFERHGKPVEEQTFSDRKAALEAVLEKLRLEEFETAAVIEMTQERAKKSAAYLKERMEELGMDTENRFSVVDRDSTHFKKGLTVTTFYLAKGLEFDQVFAIYTTQDNTPLHRQARYICATRALHELYMYEVKASQD</sequence>
<dbReference type="InterPro" id="IPR027417">
    <property type="entry name" value="P-loop_NTPase"/>
</dbReference>
<dbReference type="PROSITE" id="PS51198">
    <property type="entry name" value="UVRD_HELICASE_ATP_BIND"/>
    <property type="match status" value="1"/>
</dbReference>
<comment type="caution">
    <text evidence="7">The sequence shown here is derived from an EMBL/GenBank/DDBJ whole genome shotgun (WGS) entry which is preliminary data.</text>
</comment>
<evidence type="ECO:0000256" key="2">
    <source>
        <dbReference type="ARBA" id="ARBA00022801"/>
    </source>
</evidence>
<organism evidence="7 8">
    <name type="scientific">Hominisplanchenecus faecis</name>
    <dbReference type="NCBI Taxonomy" id="2885351"/>
    <lineage>
        <taxon>Bacteria</taxon>
        <taxon>Bacillati</taxon>
        <taxon>Bacillota</taxon>
        <taxon>Clostridia</taxon>
        <taxon>Lachnospirales</taxon>
        <taxon>Lachnospiraceae</taxon>
        <taxon>Hominisplanchenecus</taxon>
    </lineage>
</organism>
<feature type="domain" description="UvrD-like helicase ATP-binding" evidence="6">
    <location>
        <begin position="197"/>
        <end position="529"/>
    </location>
</feature>
<dbReference type="Pfam" id="PF13538">
    <property type="entry name" value="UvrD_C_2"/>
    <property type="match status" value="1"/>
</dbReference>
<evidence type="ECO:0000313" key="8">
    <source>
        <dbReference type="Proteomes" id="UP001299235"/>
    </source>
</evidence>
<accession>A0ABS8ET93</accession>
<dbReference type="InterPro" id="IPR000212">
    <property type="entry name" value="DNA_helicase_UvrD/REP"/>
</dbReference>
<evidence type="ECO:0000256" key="3">
    <source>
        <dbReference type="ARBA" id="ARBA00022806"/>
    </source>
</evidence>
<keyword evidence="1 5" id="KW-0547">Nucleotide-binding</keyword>
<evidence type="ECO:0000256" key="1">
    <source>
        <dbReference type="ARBA" id="ARBA00022741"/>
    </source>
</evidence>
<dbReference type="EMBL" id="JAJEQE010000008">
    <property type="protein sequence ID" value="MCC2148411.1"/>
    <property type="molecule type" value="Genomic_DNA"/>
</dbReference>
<dbReference type="PANTHER" id="PTHR11070:SF17">
    <property type="entry name" value="DNA HELICASE IV"/>
    <property type="match status" value="1"/>
</dbReference>
<evidence type="ECO:0000256" key="4">
    <source>
        <dbReference type="ARBA" id="ARBA00022840"/>
    </source>
</evidence>
<dbReference type="InterPro" id="IPR027785">
    <property type="entry name" value="UvrD-like_helicase_C"/>
</dbReference>
<dbReference type="InterPro" id="IPR014016">
    <property type="entry name" value="UvrD-like_ATP-bd"/>
</dbReference>
<proteinExistence type="predicted"/>
<dbReference type="Proteomes" id="UP001299235">
    <property type="component" value="Unassembled WGS sequence"/>
</dbReference>